<evidence type="ECO:0000256" key="2">
    <source>
        <dbReference type="ARBA" id="ARBA00022801"/>
    </source>
</evidence>
<reference evidence="10 11" key="1">
    <citation type="journal article" date="2017" name="Curr. Biol.">
        <title>Genome architecture and evolution of a unichromosomal asexual nematode.</title>
        <authorList>
            <person name="Fradin H."/>
            <person name="Zegar C."/>
            <person name="Gutwein M."/>
            <person name="Lucas J."/>
            <person name="Kovtun M."/>
            <person name="Corcoran D."/>
            <person name="Baugh L.R."/>
            <person name="Kiontke K."/>
            <person name="Gunsalus K."/>
            <person name="Fitch D.H."/>
            <person name="Piano F."/>
        </authorList>
    </citation>
    <scope>NUCLEOTIDE SEQUENCE [LARGE SCALE GENOMIC DNA]</scope>
    <source>
        <strain evidence="10">PF1309</strain>
    </source>
</reference>
<dbReference type="Proteomes" id="UP000218231">
    <property type="component" value="Unassembled WGS sequence"/>
</dbReference>
<comment type="similarity">
    <text evidence="4">Belongs to the HINT family.</text>
</comment>
<evidence type="ECO:0000259" key="9">
    <source>
        <dbReference type="PROSITE" id="PS51084"/>
    </source>
</evidence>
<dbReference type="PROSITE" id="PS51084">
    <property type="entry name" value="HIT_2"/>
    <property type="match status" value="1"/>
</dbReference>
<dbReference type="AlphaFoldDB" id="A0A2A2KYU4"/>
<keyword evidence="11" id="KW-1185">Reference proteome</keyword>
<evidence type="ECO:0000256" key="3">
    <source>
        <dbReference type="ARBA" id="ARBA00024472"/>
    </source>
</evidence>
<dbReference type="GO" id="GO:0016787">
    <property type="term" value="F:hydrolase activity"/>
    <property type="evidence" value="ECO:0007669"/>
    <property type="project" value="UniProtKB-KW"/>
</dbReference>
<evidence type="ECO:0000256" key="5">
    <source>
        <dbReference type="ARBA" id="ARBA00039802"/>
    </source>
</evidence>
<dbReference type="STRING" id="2018661.A0A2A2KYU4"/>
<dbReference type="PANTHER" id="PTHR12486">
    <property type="entry name" value="APRATAXIN-RELATED"/>
    <property type="match status" value="1"/>
</dbReference>
<sequence>MSIISTTVTGCKFCEIVHHKKDPVLKENEQCAVVKDIKPKAKHHYLVISKKHISKPTDLTVGDISLVEEMERLGRDVLRTELKKNGEADIVEDMLMTGFHMPPLITIKHLHMHMIYPKSDMGMLSKYITFKPGKVFKETTELTASIRDKAGLPPDPFEAKLEASDNPCKNDEHEELPAHAITN</sequence>
<feature type="region of interest" description="Disordered" evidence="8">
    <location>
        <begin position="147"/>
        <end position="183"/>
    </location>
</feature>
<dbReference type="PANTHER" id="PTHR12486:SF5">
    <property type="entry name" value="ADENOSINE 5'-MONOPHOSPHORAMIDASE HINT3"/>
    <property type="match status" value="1"/>
</dbReference>
<protein>
    <recommendedName>
        <fullName evidence="5">Adenosine 5'-monophosphoramidase HINT3</fullName>
    </recommendedName>
    <alternativeName>
        <fullName evidence="6">Histidine triad nucleotide-binding protein 3</fullName>
    </alternativeName>
</protein>
<dbReference type="InterPro" id="IPR036265">
    <property type="entry name" value="HIT-like_sf"/>
</dbReference>
<dbReference type="EMBL" id="LIAE01007480">
    <property type="protein sequence ID" value="PAV79037.1"/>
    <property type="molecule type" value="Genomic_DNA"/>
</dbReference>
<evidence type="ECO:0000256" key="8">
    <source>
        <dbReference type="SAM" id="MobiDB-lite"/>
    </source>
</evidence>
<evidence type="ECO:0000256" key="4">
    <source>
        <dbReference type="ARBA" id="ARBA00025764"/>
    </source>
</evidence>
<comment type="catalytic activity">
    <reaction evidence="3">
        <text>adenosine 5'-phosphoramidate + H2O = NH4(+) + AMP</text>
        <dbReference type="Rhea" id="RHEA:67916"/>
        <dbReference type="ChEBI" id="CHEBI:15377"/>
        <dbReference type="ChEBI" id="CHEBI:28938"/>
        <dbReference type="ChEBI" id="CHEBI:57890"/>
        <dbReference type="ChEBI" id="CHEBI:456215"/>
    </reaction>
</comment>
<proteinExistence type="inferred from homology"/>
<evidence type="ECO:0000313" key="11">
    <source>
        <dbReference type="Proteomes" id="UP000218231"/>
    </source>
</evidence>
<evidence type="ECO:0000256" key="7">
    <source>
        <dbReference type="PROSITE-ProRule" id="PRU00464"/>
    </source>
</evidence>
<feature type="short sequence motif" description="Histidine triad motif" evidence="7">
    <location>
        <begin position="109"/>
        <end position="113"/>
    </location>
</feature>
<dbReference type="InterPro" id="IPR011146">
    <property type="entry name" value="HIT-like"/>
</dbReference>
<keyword evidence="2" id="KW-0378">Hydrolase</keyword>
<accession>A0A2A2KYU4</accession>
<dbReference type="OrthoDB" id="1915375at2759"/>
<feature type="domain" description="HIT" evidence="9">
    <location>
        <begin position="12"/>
        <end position="126"/>
    </location>
</feature>
<evidence type="ECO:0000313" key="10">
    <source>
        <dbReference type="EMBL" id="PAV79037.1"/>
    </source>
</evidence>
<gene>
    <name evidence="10" type="ORF">WR25_23017</name>
</gene>
<comment type="caution">
    <text evidence="10">The sequence shown here is derived from an EMBL/GenBank/DDBJ whole genome shotgun (WGS) entry which is preliminary data.</text>
</comment>
<evidence type="ECO:0000256" key="1">
    <source>
        <dbReference type="ARBA" id="ARBA00022741"/>
    </source>
</evidence>
<dbReference type="Pfam" id="PF11969">
    <property type="entry name" value="DcpS_C"/>
    <property type="match status" value="1"/>
</dbReference>
<organism evidence="10 11">
    <name type="scientific">Diploscapter pachys</name>
    <dbReference type="NCBI Taxonomy" id="2018661"/>
    <lineage>
        <taxon>Eukaryota</taxon>
        <taxon>Metazoa</taxon>
        <taxon>Ecdysozoa</taxon>
        <taxon>Nematoda</taxon>
        <taxon>Chromadorea</taxon>
        <taxon>Rhabditida</taxon>
        <taxon>Rhabditina</taxon>
        <taxon>Rhabditomorpha</taxon>
        <taxon>Rhabditoidea</taxon>
        <taxon>Rhabditidae</taxon>
        <taxon>Diploscapter</taxon>
    </lineage>
</organism>
<feature type="compositionally biased region" description="Basic and acidic residues" evidence="8">
    <location>
        <begin position="157"/>
        <end position="177"/>
    </location>
</feature>
<dbReference type="Gene3D" id="3.30.428.10">
    <property type="entry name" value="HIT-like"/>
    <property type="match status" value="1"/>
</dbReference>
<dbReference type="GO" id="GO:0000166">
    <property type="term" value="F:nucleotide binding"/>
    <property type="evidence" value="ECO:0007669"/>
    <property type="project" value="UniProtKB-KW"/>
</dbReference>
<name>A0A2A2KYU4_9BILA</name>
<keyword evidence="1" id="KW-0547">Nucleotide-binding</keyword>
<dbReference type="SUPFAM" id="SSF54197">
    <property type="entry name" value="HIT-like"/>
    <property type="match status" value="1"/>
</dbReference>
<evidence type="ECO:0000256" key="6">
    <source>
        <dbReference type="ARBA" id="ARBA00042361"/>
    </source>
</evidence>